<sequence length="150" mass="17190">MAGEIKNKNNSNSNTSPAPNTTLDFFYSHLEEMSLFGVATDESETIIITRKDSPEVTITTSDSTMFTKIRRNILADPEHKDWKVQSFTRTTADKDPLHFVELIVTCPKKLVSLRAKTSTRELTEEQKEAMRERMSKMRRSRGEDADEDED</sequence>
<protein>
    <submittedName>
        <fullName evidence="2">Uncharacterized protein</fullName>
    </submittedName>
</protein>
<feature type="compositionally biased region" description="Basic and acidic residues" evidence="1">
    <location>
        <begin position="118"/>
        <end position="143"/>
    </location>
</feature>
<name>A0A8S5SE97_9CAUD</name>
<proteinExistence type="predicted"/>
<evidence type="ECO:0000256" key="1">
    <source>
        <dbReference type="SAM" id="MobiDB-lite"/>
    </source>
</evidence>
<evidence type="ECO:0000313" key="2">
    <source>
        <dbReference type="EMBL" id="DAF49115.1"/>
    </source>
</evidence>
<organism evidence="2">
    <name type="scientific">Siphoviridae sp. ctnpt50</name>
    <dbReference type="NCBI Taxonomy" id="2827941"/>
    <lineage>
        <taxon>Viruses</taxon>
        <taxon>Duplodnaviria</taxon>
        <taxon>Heunggongvirae</taxon>
        <taxon>Uroviricota</taxon>
        <taxon>Caudoviricetes</taxon>
    </lineage>
</organism>
<dbReference type="EMBL" id="BK032577">
    <property type="protein sequence ID" value="DAF49115.1"/>
    <property type="molecule type" value="Genomic_DNA"/>
</dbReference>
<reference evidence="2" key="1">
    <citation type="journal article" date="2021" name="Proc. Natl. Acad. Sci. U.S.A.">
        <title>A Catalog of Tens of Thousands of Viruses from Human Metagenomes Reveals Hidden Associations with Chronic Diseases.</title>
        <authorList>
            <person name="Tisza M.J."/>
            <person name="Buck C.B."/>
        </authorList>
    </citation>
    <scope>NUCLEOTIDE SEQUENCE</scope>
    <source>
        <strain evidence="2">Ctnpt50</strain>
    </source>
</reference>
<feature type="region of interest" description="Disordered" evidence="1">
    <location>
        <begin position="117"/>
        <end position="150"/>
    </location>
</feature>
<accession>A0A8S5SE97</accession>